<dbReference type="PANTHER" id="PTHR10151">
    <property type="entry name" value="ECTONUCLEOTIDE PYROPHOSPHATASE/PHOSPHODIESTERASE"/>
    <property type="match status" value="1"/>
</dbReference>
<accession>A0ABY5Y7H2</accession>
<organism evidence="2 3">
    <name type="scientific">Maribacter litopenaei</name>
    <dbReference type="NCBI Taxonomy" id="2976127"/>
    <lineage>
        <taxon>Bacteria</taxon>
        <taxon>Pseudomonadati</taxon>
        <taxon>Bacteroidota</taxon>
        <taxon>Flavobacteriia</taxon>
        <taxon>Flavobacteriales</taxon>
        <taxon>Flavobacteriaceae</taxon>
        <taxon>Maribacter</taxon>
    </lineage>
</organism>
<dbReference type="InterPro" id="IPR017850">
    <property type="entry name" value="Alkaline_phosphatase_core_sf"/>
</dbReference>
<dbReference type="CDD" id="cd16018">
    <property type="entry name" value="Enpp"/>
    <property type="match status" value="1"/>
</dbReference>
<keyword evidence="3" id="KW-1185">Reference proteome</keyword>
<dbReference type="InterPro" id="IPR002591">
    <property type="entry name" value="Phosphodiest/P_Trfase"/>
</dbReference>
<sequence>MSLRNKACWLLLNLFLVLISSCKSSIGTVYPPVKNSRESLDKPYVILVSLDGFRWDYVERFNPPFLKSFIQNGVKASSLIPSFPSKTFPNHYTIATGMYPDKHGIVGNSFYSHKKDRTYRIGNREFVEDGTFYNGTPLWIQAAKSGMLSASYFFVGSEANIQGIRPSYYKKYDASVKNEERVSEVLQWLSLPETKRPHLITMYFSDMDDVGHRFGPNGGAELKRTLMALDQNLKALYEGVQATKLSVDIIIVSDHGMANVPKERYIPVDPILNDSLYTVVDNGAILNIHLNNNLKEDSILLNLKQKENHFKVYKTTETPGFEYTP</sequence>
<dbReference type="PROSITE" id="PS51257">
    <property type="entry name" value="PROKAR_LIPOPROTEIN"/>
    <property type="match status" value="1"/>
</dbReference>
<evidence type="ECO:0000313" key="3">
    <source>
        <dbReference type="Proteomes" id="UP001059209"/>
    </source>
</evidence>
<feature type="signal peptide" evidence="1">
    <location>
        <begin position="1"/>
        <end position="25"/>
    </location>
</feature>
<evidence type="ECO:0000256" key="1">
    <source>
        <dbReference type="SAM" id="SignalP"/>
    </source>
</evidence>
<dbReference type="Gene3D" id="3.40.720.10">
    <property type="entry name" value="Alkaline Phosphatase, subunit A"/>
    <property type="match status" value="1"/>
</dbReference>
<dbReference type="RefSeq" id="WP_260572819.1">
    <property type="nucleotide sequence ID" value="NZ_CP104205.1"/>
</dbReference>
<reference evidence="2" key="1">
    <citation type="submission" date="2022-09" db="EMBL/GenBank/DDBJ databases">
        <title>Maribacter litopenaei sp. nov., isolated from the intestinal tract of the Pacific White Shrimp, Litopenaeus vannamei.</title>
        <authorList>
            <person name="Kim S.Y."/>
            <person name="Hwang C.Y."/>
        </authorList>
    </citation>
    <scope>NUCLEOTIDE SEQUENCE</scope>
    <source>
        <strain evidence="2">HL-LV01</strain>
    </source>
</reference>
<keyword evidence="1" id="KW-0732">Signal</keyword>
<gene>
    <name evidence="2" type="ORF">NYZ99_19970</name>
</gene>
<name>A0ABY5Y7H2_9FLAO</name>
<feature type="chain" id="PRO_5046682881" evidence="1">
    <location>
        <begin position="26"/>
        <end position="325"/>
    </location>
</feature>
<dbReference type="Proteomes" id="UP001059209">
    <property type="component" value="Chromosome"/>
</dbReference>
<dbReference type="EMBL" id="CP104205">
    <property type="protein sequence ID" value="UWX54967.1"/>
    <property type="molecule type" value="Genomic_DNA"/>
</dbReference>
<protein>
    <submittedName>
        <fullName evidence="2">Ectonucleotide pyrophosphatase/phosphodiesterase</fullName>
    </submittedName>
</protein>
<dbReference type="Gene3D" id="3.30.1360.180">
    <property type="match status" value="1"/>
</dbReference>
<evidence type="ECO:0000313" key="2">
    <source>
        <dbReference type="EMBL" id="UWX54967.1"/>
    </source>
</evidence>
<dbReference type="SUPFAM" id="SSF53649">
    <property type="entry name" value="Alkaline phosphatase-like"/>
    <property type="match status" value="1"/>
</dbReference>
<proteinExistence type="predicted"/>
<dbReference type="Pfam" id="PF01663">
    <property type="entry name" value="Phosphodiest"/>
    <property type="match status" value="1"/>
</dbReference>
<dbReference type="PANTHER" id="PTHR10151:SF120">
    <property type="entry name" value="BIS(5'-ADENOSYL)-TRIPHOSPHATASE"/>
    <property type="match status" value="1"/>
</dbReference>